<dbReference type="Proteomes" id="UP000005408">
    <property type="component" value="Unassembled WGS sequence"/>
</dbReference>
<name>A0A8W8I2H4_MAGGI</name>
<dbReference type="KEGG" id="crg:105322306"/>
<protein>
    <submittedName>
        <fullName evidence="3">Uncharacterized protein</fullName>
    </submittedName>
</protein>
<feature type="compositionally biased region" description="Polar residues" evidence="2">
    <location>
        <begin position="148"/>
        <end position="164"/>
    </location>
</feature>
<organism evidence="3 4">
    <name type="scientific">Magallana gigas</name>
    <name type="common">Pacific oyster</name>
    <name type="synonym">Crassostrea gigas</name>
    <dbReference type="NCBI Taxonomy" id="29159"/>
    <lineage>
        <taxon>Eukaryota</taxon>
        <taxon>Metazoa</taxon>
        <taxon>Spiralia</taxon>
        <taxon>Lophotrochozoa</taxon>
        <taxon>Mollusca</taxon>
        <taxon>Bivalvia</taxon>
        <taxon>Autobranchia</taxon>
        <taxon>Pteriomorphia</taxon>
        <taxon>Ostreida</taxon>
        <taxon>Ostreoidea</taxon>
        <taxon>Ostreidae</taxon>
        <taxon>Magallana</taxon>
    </lineage>
</organism>
<keyword evidence="4" id="KW-1185">Reference proteome</keyword>
<feature type="compositionally biased region" description="Polar residues" evidence="2">
    <location>
        <begin position="178"/>
        <end position="190"/>
    </location>
</feature>
<reference evidence="3" key="1">
    <citation type="submission" date="2022-08" db="UniProtKB">
        <authorList>
            <consortium name="EnsemblMetazoa"/>
        </authorList>
    </citation>
    <scope>IDENTIFICATION</scope>
    <source>
        <strain evidence="3">05x7-T-G4-1.051#20</strain>
    </source>
</reference>
<evidence type="ECO:0000256" key="1">
    <source>
        <dbReference type="SAM" id="Coils"/>
    </source>
</evidence>
<sequence>MSNCKFVPTCKELEKDILDLKCKIALFNAHLIGENEKMEDGHHGLCALDKDVLGGHGQKLVEKVSRLILELENLKLNLKKFNELCKGCANNEYASGGRTVPPIQEEGAGEVLKEKAESAQCVQIRENLGTQRSSKKDSGIDVDESLSRPGSNLSQRSLSTTSEPCESEDPDNRRFSTRTEQLLTVQAQKASSRRYVKSKDKASSL</sequence>
<dbReference type="GeneID" id="105322306"/>
<keyword evidence="1" id="KW-0175">Coiled coil</keyword>
<accession>A0A8W8I2H4</accession>
<evidence type="ECO:0000313" key="3">
    <source>
        <dbReference type="EnsemblMetazoa" id="G1207.1:cds"/>
    </source>
</evidence>
<dbReference type="RefSeq" id="XP_011419251.2">
    <property type="nucleotide sequence ID" value="XM_011420949.4"/>
</dbReference>
<proteinExistence type="predicted"/>
<feature type="region of interest" description="Disordered" evidence="2">
    <location>
        <begin position="125"/>
        <end position="205"/>
    </location>
</feature>
<dbReference type="OMA" id="CANNEYA"/>
<feature type="coiled-coil region" evidence="1">
    <location>
        <begin position="64"/>
        <end position="91"/>
    </location>
</feature>
<dbReference type="AlphaFoldDB" id="A0A8W8I2H4"/>
<evidence type="ECO:0000313" key="4">
    <source>
        <dbReference type="Proteomes" id="UP000005408"/>
    </source>
</evidence>
<dbReference type="OrthoDB" id="10604580at2759"/>
<evidence type="ECO:0000256" key="2">
    <source>
        <dbReference type="SAM" id="MobiDB-lite"/>
    </source>
</evidence>
<dbReference type="EnsemblMetazoa" id="G1207.1">
    <property type="protein sequence ID" value="G1207.1:cds"/>
    <property type="gene ID" value="G1207"/>
</dbReference>